<name>A0A068R3X1_9GAMM</name>
<dbReference type="HOGENOM" id="CLU_111226_4_1_6"/>
<feature type="domain" description="N-acetyltransferase" evidence="3">
    <location>
        <begin position="1"/>
        <end position="146"/>
    </location>
</feature>
<dbReference type="CDD" id="cd04301">
    <property type="entry name" value="NAT_SF"/>
    <property type="match status" value="1"/>
</dbReference>
<dbReference type="KEGG" id="xpo:XPG1_1961"/>
<dbReference type="OrthoDB" id="9127144at2"/>
<dbReference type="RefSeq" id="WP_045958759.1">
    <property type="nucleotide sequence ID" value="NZ_FO704551.1"/>
</dbReference>
<dbReference type="GO" id="GO:0016747">
    <property type="term" value="F:acyltransferase activity, transferring groups other than amino-acyl groups"/>
    <property type="evidence" value="ECO:0007669"/>
    <property type="project" value="InterPro"/>
</dbReference>
<evidence type="ECO:0000313" key="4">
    <source>
        <dbReference type="EMBL" id="CDG21616.1"/>
    </source>
</evidence>
<gene>
    <name evidence="4" type="ORF">XPG1_1961</name>
</gene>
<dbReference type="SUPFAM" id="SSF55729">
    <property type="entry name" value="Acyl-CoA N-acyltransferases (Nat)"/>
    <property type="match status" value="1"/>
</dbReference>
<protein>
    <submittedName>
        <fullName evidence="4">GCN5-related N-acetyltransferase</fullName>
    </submittedName>
</protein>
<dbReference type="Gene3D" id="3.40.630.30">
    <property type="match status" value="1"/>
</dbReference>
<keyword evidence="1 4" id="KW-0808">Transferase</keyword>
<evidence type="ECO:0000313" key="5">
    <source>
        <dbReference type="Proteomes" id="UP000032735"/>
    </source>
</evidence>
<evidence type="ECO:0000256" key="1">
    <source>
        <dbReference type="ARBA" id="ARBA00022679"/>
    </source>
</evidence>
<proteinExistence type="predicted"/>
<dbReference type="EMBL" id="FO704551">
    <property type="protein sequence ID" value="CDG21616.1"/>
    <property type="molecule type" value="Genomic_DNA"/>
</dbReference>
<organism evidence="4 5">
    <name type="scientific">Xenorhabdus poinarii G6</name>
    <dbReference type="NCBI Taxonomy" id="1354304"/>
    <lineage>
        <taxon>Bacteria</taxon>
        <taxon>Pseudomonadati</taxon>
        <taxon>Pseudomonadota</taxon>
        <taxon>Gammaproteobacteria</taxon>
        <taxon>Enterobacterales</taxon>
        <taxon>Morganellaceae</taxon>
        <taxon>Xenorhabdus</taxon>
    </lineage>
</organism>
<keyword evidence="5" id="KW-1185">Reference proteome</keyword>
<reference evidence="4 5" key="1">
    <citation type="submission" date="2013-07" db="EMBL/GenBank/DDBJ databases">
        <authorList>
            <person name="Genoscope - CEA"/>
        </authorList>
    </citation>
    <scope>NUCLEOTIDE SEQUENCE [LARGE SCALE GENOMIC DNA]</scope>
    <source>
        <strain evidence="4 5">G6</strain>
    </source>
</reference>
<dbReference type="Proteomes" id="UP000032735">
    <property type="component" value="Chromosome"/>
</dbReference>
<keyword evidence="2" id="KW-0012">Acyltransferase</keyword>
<evidence type="ECO:0000259" key="3">
    <source>
        <dbReference type="PROSITE" id="PS51186"/>
    </source>
</evidence>
<dbReference type="PANTHER" id="PTHR43420:SF47">
    <property type="entry name" value="N-ACETYLTRANSFERASE DOMAIN-CONTAINING PROTEIN"/>
    <property type="match status" value="1"/>
</dbReference>
<dbReference type="Pfam" id="PF00583">
    <property type="entry name" value="Acetyltransf_1"/>
    <property type="match status" value="1"/>
</dbReference>
<sequence>MLIALVDINKDNYEAVCDLSVTDEQLEYIAENVFSLAQSKFFPSYETRAIYLDGTPVGFFMWVPSDTGEKTTIWRFMVDKSHQNKGIGRKALMLAIEEIRRTEQLEEIEISYDPSNLAVKNFYASCGFIETGIDEEAQEMLAVIKV</sequence>
<dbReference type="STRING" id="1354304.XPG1_1961"/>
<dbReference type="InterPro" id="IPR000182">
    <property type="entry name" value="GNAT_dom"/>
</dbReference>
<evidence type="ECO:0000256" key="2">
    <source>
        <dbReference type="ARBA" id="ARBA00023315"/>
    </source>
</evidence>
<dbReference type="PROSITE" id="PS51186">
    <property type="entry name" value="GNAT"/>
    <property type="match status" value="1"/>
</dbReference>
<dbReference type="InterPro" id="IPR016181">
    <property type="entry name" value="Acyl_CoA_acyltransferase"/>
</dbReference>
<dbReference type="InterPro" id="IPR050680">
    <property type="entry name" value="YpeA/RimI_acetyltransf"/>
</dbReference>
<dbReference type="PANTHER" id="PTHR43420">
    <property type="entry name" value="ACETYLTRANSFERASE"/>
    <property type="match status" value="1"/>
</dbReference>
<dbReference type="AlphaFoldDB" id="A0A068R3X1"/>
<accession>A0A068R3X1</accession>